<dbReference type="Pfam" id="PF07508">
    <property type="entry name" value="Recombinase"/>
    <property type="match status" value="1"/>
</dbReference>
<reference evidence="8 9" key="1">
    <citation type="submission" date="2019-06" db="EMBL/GenBank/DDBJ databases">
        <title>Whole genome shotgun sequence of Brevibacillus reuszeri NBRC 15719.</title>
        <authorList>
            <person name="Hosoyama A."/>
            <person name="Uohara A."/>
            <person name="Ohji S."/>
            <person name="Ichikawa N."/>
        </authorList>
    </citation>
    <scope>NUCLEOTIDE SEQUENCE [LARGE SCALE GENOMIC DNA]</scope>
    <source>
        <strain evidence="8 9">NBRC 15719</strain>
    </source>
</reference>
<evidence type="ECO:0000313" key="9">
    <source>
        <dbReference type="Proteomes" id="UP000319578"/>
    </source>
</evidence>
<dbReference type="Pfam" id="PF00239">
    <property type="entry name" value="Resolvase"/>
    <property type="match status" value="1"/>
</dbReference>
<comment type="caution">
    <text evidence="8">The sequence shown here is derived from an EMBL/GenBank/DDBJ whole genome shotgun (WGS) entry which is preliminary data.</text>
</comment>
<evidence type="ECO:0000259" key="6">
    <source>
        <dbReference type="PROSITE" id="PS51736"/>
    </source>
</evidence>
<protein>
    <recommendedName>
        <fullName evidence="10">Resolvase</fullName>
    </recommendedName>
</protein>
<sequence length="490" mass="57123">MVMRVALYIRVSTEEQAKEGHSIGAQQDRLLDYVRSQGWEVAEVYIDDGYSAKDLHRPAMQRLLKDCEQKKFDVLLIYRLDRMVRNVIDLYSVMEHLDKHSVMFKSATEVYDTTSAMGRFFITLVAAIAQWERENLGERVKMGMEKNFRKGGWNGGEPPYGYRLEDGKLVIHEPEAAIVKRIFELYKTKGQREISRIFNQEGLRTRNDALWAGYTVRYILENPVYMGKMRWMYRQGGGKKTNQEIMIDGDHESIISEEDFNAVAILTKKRLIYREKTNVCFPFTGILKCARCGSPLQGGEKKQKLQNYRFYRCSGRFAQGICDIPLIAEDTVEKLMLEQIDFIIDGSWQKEIDIINDNQVATESPDHIQLERELNEIQKRKKKWQLAFANDVINLDDLRIRMQEENEREEIVRAQLISEPFAEKPLSKLTKQDVMAFAKNIKESWYHLELEHKKVIMQTVFERIIIDTYGEAVGGPGRRVPCKIISFETN</sequence>
<keyword evidence="1" id="KW-0229">DNA integration</keyword>
<evidence type="ECO:0000256" key="5">
    <source>
        <dbReference type="SAM" id="Coils"/>
    </source>
</evidence>
<dbReference type="Gene3D" id="3.90.1750.20">
    <property type="entry name" value="Putative Large Serine Recombinase, Chain B, Domain 2"/>
    <property type="match status" value="1"/>
</dbReference>
<dbReference type="PANTHER" id="PTHR30461:SF23">
    <property type="entry name" value="DNA RECOMBINASE-RELATED"/>
    <property type="match status" value="1"/>
</dbReference>
<dbReference type="SMART" id="SM00857">
    <property type="entry name" value="Resolvase"/>
    <property type="match status" value="1"/>
</dbReference>
<keyword evidence="2" id="KW-0238">DNA-binding</keyword>
<feature type="domain" description="Recombinase" evidence="7">
    <location>
        <begin position="159"/>
        <end position="273"/>
    </location>
</feature>
<dbReference type="Pfam" id="PF13408">
    <property type="entry name" value="Zn_ribbon_recom"/>
    <property type="match status" value="1"/>
</dbReference>
<evidence type="ECO:0000256" key="4">
    <source>
        <dbReference type="PROSITE-ProRule" id="PRU10137"/>
    </source>
</evidence>
<dbReference type="EMBL" id="BJON01000020">
    <property type="protein sequence ID" value="GED71232.1"/>
    <property type="molecule type" value="Genomic_DNA"/>
</dbReference>
<keyword evidence="9" id="KW-1185">Reference proteome</keyword>
<dbReference type="InterPro" id="IPR006119">
    <property type="entry name" value="Resolv_N"/>
</dbReference>
<dbReference type="InterPro" id="IPR011109">
    <property type="entry name" value="DNA_bind_recombinase_dom"/>
</dbReference>
<dbReference type="InterPro" id="IPR050639">
    <property type="entry name" value="SSR_resolvase"/>
</dbReference>
<evidence type="ECO:0000259" key="7">
    <source>
        <dbReference type="PROSITE" id="PS51737"/>
    </source>
</evidence>
<evidence type="ECO:0000256" key="1">
    <source>
        <dbReference type="ARBA" id="ARBA00022908"/>
    </source>
</evidence>
<gene>
    <name evidence="8" type="ORF">BRE01_49340</name>
</gene>
<dbReference type="InterPro" id="IPR006118">
    <property type="entry name" value="Recombinase_CS"/>
</dbReference>
<dbReference type="InterPro" id="IPR025827">
    <property type="entry name" value="Zn_ribbon_recom_dom"/>
</dbReference>
<name>A0ABQ0TV38_9BACL</name>
<feature type="coiled-coil region" evidence="5">
    <location>
        <begin position="367"/>
        <end position="415"/>
    </location>
</feature>
<dbReference type="PROSITE" id="PS51736">
    <property type="entry name" value="RECOMBINASES_3"/>
    <property type="match status" value="1"/>
</dbReference>
<evidence type="ECO:0000313" key="8">
    <source>
        <dbReference type="EMBL" id="GED71232.1"/>
    </source>
</evidence>
<proteinExistence type="predicted"/>
<dbReference type="SUPFAM" id="SSF53041">
    <property type="entry name" value="Resolvase-like"/>
    <property type="match status" value="1"/>
</dbReference>
<dbReference type="PANTHER" id="PTHR30461">
    <property type="entry name" value="DNA-INVERTASE FROM LAMBDOID PROPHAGE"/>
    <property type="match status" value="1"/>
</dbReference>
<dbReference type="PROSITE" id="PS00397">
    <property type="entry name" value="RECOMBINASES_1"/>
    <property type="match status" value="1"/>
</dbReference>
<feature type="active site" description="O-(5'-phospho-DNA)-serine intermediate" evidence="4">
    <location>
        <position position="12"/>
    </location>
</feature>
<feature type="domain" description="Resolvase/invertase-type recombinase catalytic" evidence="6">
    <location>
        <begin position="4"/>
        <end position="151"/>
    </location>
</feature>
<dbReference type="InterPro" id="IPR036162">
    <property type="entry name" value="Resolvase-like_N_sf"/>
</dbReference>
<accession>A0ABQ0TV38</accession>
<evidence type="ECO:0000256" key="3">
    <source>
        <dbReference type="ARBA" id="ARBA00023172"/>
    </source>
</evidence>
<evidence type="ECO:0008006" key="10">
    <source>
        <dbReference type="Google" id="ProtNLM"/>
    </source>
</evidence>
<dbReference type="Gene3D" id="3.40.50.1390">
    <property type="entry name" value="Resolvase, N-terminal catalytic domain"/>
    <property type="match status" value="1"/>
</dbReference>
<dbReference type="CDD" id="cd00338">
    <property type="entry name" value="Ser_Recombinase"/>
    <property type="match status" value="1"/>
</dbReference>
<evidence type="ECO:0000256" key="2">
    <source>
        <dbReference type="ARBA" id="ARBA00023125"/>
    </source>
</evidence>
<dbReference type="Proteomes" id="UP000319578">
    <property type="component" value="Unassembled WGS sequence"/>
</dbReference>
<dbReference type="PROSITE" id="PS51737">
    <property type="entry name" value="RECOMBINASE_DNA_BIND"/>
    <property type="match status" value="1"/>
</dbReference>
<dbReference type="InterPro" id="IPR038109">
    <property type="entry name" value="DNA_bind_recomb_sf"/>
</dbReference>
<keyword evidence="5" id="KW-0175">Coiled coil</keyword>
<organism evidence="8 9">
    <name type="scientific">Brevibacillus reuszeri</name>
    <dbReference type="NCBI Taxonomy" id="54915"/>
    <lineage>
        <taxon>Bacteria</taxon>
        <taxon>Bacillati</taxon>
        <taxon>Bacillota</taxon>
        <taxon>Bacilli</taxon>
        <taxon>Bacillales</taxon>
        <taxon>Paenibacillaceae</taxon>
        <taxon>Brevibacillus</taxon>
    </lineage>
</organism>
<keyword evidence="3" id="KW-0233">DNA recombination</keyword>